<evidence type="ECO:0000313" key="2">
    <source>
        <dbReference type="EMBL" id="HIS46824.1"/>
    </source>
</evidence>
<feature type="region of interest" description="Disordered" evidence="1">
    <location>
        <begin position="610"/>
        <end position="637"/>
    </location>
</feature>
<sequence>MSKFDAGDGLCHLVFANDDDVYYLKSLLKLNLRQYLYYKLKEKGYEGIYFLSGEDGKYFLTFGDIFSQTVYERYEQRSAGQKLKNWLWGKEQQEDCSGRSLPVSDFMLLLRRVLRMMKGERKLAFVFQIETFFGLSDYPELIEDFCQAGQANYNRGHILLIQASVMAGGSRRFFTDSQGVFQSSLFPEIRMIFSEHKNVRIYEKLGEVMGQRISFLNTLEREAIRRMVRHFLLEQGTAAVCFWTKAEDYTDVIWGWYHSAQYRDEAGPIFPENAKRMMRVIQTGLSDKKVFLKMDREIDRLRRLAGEQIPLSQWISQNCLIDSWQRLIYEDNVLLTRLDGMAIPLSWRQIGGSWMRILGQIREELKKPSTMVQDPGEESYVFECMEHVSQACAREDFLTMEKALEALNYGICGRFISQQTEDGEAARRELYRSIIKVSEKLYEITGFYEEDSRKISAYRVRMDACIQAVHDYERDHGLEGMDYSQYAQGKRGSISPQLHSLAAKKTEALNLRDAIRSGEHLQTQKEMLMARCRENIQKMEMAISNIAVGGMDNLKENMVYVAKLVERTAVDNNMMMSELAEASREVRFTMEEASEMYSEENEANLAEIEREFEELLSEENSEQGENNRKGGIDQWLN</sequence>
<dbReference type="EMBL" id="DVIT01000016">
    <property type="protein sequence ID" value="HIS46824.1"/>
    <property type="molecule type" value="Genomic_DNA"/>
</dbReference>
<feature type="compositionally biased region" description="Acidic residues" evidence="1">
    <location>
        <begin position="610"/>
        <end position="622"/>
    </location>
</feature>
<evidence type="ECO:0000313" key="3">
    <source>
        <dbReference type="Proteomes" id="UP000823927"/>
    </source>
</evidence>
<accession>A0A9D1F3W0</accession>
<dbReference type="AlphaFoldDB" id="A0A9D1F3W0"/>
<comment type="caution">
    <text evidence="2">The sequence shown here is derived from an EMBL/GenBank/DDBJ whole genome shotgun (WGS) entry which is preliminary data.</text>
</comment>
<protein>
    <submittedName>
        <fullName evidence="2">Uncharacterized protein</fullName>
    </submittedName>
</protein>
<reference evidence="2" key="1">
    <citation type="submission" date="2020-10" db="EMBL/GenBank/DDBJ databases">
        <authorList>
            <person name="Gilroy R."/>
        </authorList>
    </citation>
    <scope>NUCLEOTIDE SEQUENCE</scope>
    <source>
        <strain evidence="2">CHK178-757</strain>
    </source>
</reference>
<evidence type="ECO:0000256" key="1">
    <source>
        <dbReference type="SAM" id="MobiDB-lite"/>
    </source>
</evidence>
<reference evidence="2" key="2">
    <citation type="journal article" date="2021" name="PeerJ">
        <title>Extensive microbial diversity within the chicken gut microbiome revealed by metagenomics and culture.</title>
        <authorList>
            <person name="Gilroy R."/>
            <person name="Ravi A."/>
            <person name="Getino M."/>
            <person name="Pursley I."/>
            <person name="Horton D.L."/>
            <person name="Alikhan N.F."/>
            <person name="Baker D."/>
            <person name="Gharbi K."/>
            <person name="Hall N."/>
            <person name="Watson M."/>
            <person name="Adriaenssens E.M."/>
            <person name="Foster-Nyarko E."/>
            <person name="Jarju S."/>
            <person name="Secka A."/>
            <person name="Antonio M."/>
            <person name="Oren A."/>
            <person name="Chaudhuri R.R."/>
            <person name="La Ragione R."/>
            <person name="Hildebrand F."/>
            <person name="Pallen M.J."/>
        </authorList>
    </citation>
    <scope>NUCLEOTIDE SEQUENCE</scope>
    <source>
        <strain evidence="2">CHK178-757</strain>
    </source>
</reference>
<dbReference type="Proteomes" id="UP000823927">
    <property type="component" value="Unassembled WGS sequence"/>
</dbReference>
<organism evidence="2 3">
    <name type="scientific">Candidatus Scybalocola faecigallinarum</name>
    <dbReference type="NCBI Taxonomy" id="2840941"/>
    <lineage>
        <taxon>Bacteria</taxon>
        <taxon>Bacillati</taxon>
        <taxon>Bacillota</taxon>
        <taxon>Clostridia</taxon>
        <taxon>Lachnospirales</taxon>
        <taxon>Lachnospiraceae</taxon>
        <taxon>Lachnospiraceae incertae sedis</taxon>
        <taxon>Candidatus Scybalocola (ex Gilroy et al. 2021)</taxon>
    </lineage>
</organism>
<gene>
    <name evidence="2" type="ORF">IAB46_04525</name>
</gene>
<proteinExistence type="predicted"/>
<name>A0A9D1F3W0_9FIRM</name>